<sequence>MDVDTGEENFGANGLPTASSSGWSASIVHEYPQDALGKFDGERGAHATIGALRDSGTCLNTIDDILTRSFDGSFTAIPRSITPPKCPELSYIVVTSIVVYGRAERVPIANLQQSYKTTGTRSDRCYASNCDFRFIKPIMCRFNVTSDRLFTDGYLASSVETTRAAFLKEKFGRRSPLPFVGPHSGGNAMRI</sequence>
<name>A0A7C8MVC5_9PEZI</name>
<dbReference type="InParanoid" id="A0A7C8MVC5"/>
<dbReference type="AlphaFoldDB" id="A0A7C8MVC5"/>
<protein>
    <submittedName>
        <fullName evidence="1">Uncharacterized protein</fullName>
    </submittedName>
</protein>
<dbReference type="EMBL" id="WUBL01000089">
    <property type="protein sequence ID" value="KAF2966434.1"/>
    <property type="molecule type" value="Genomic_DNA"/>
</dbReference>
<comment type="caution">
    <text evidence="1">The sequence shown here is derived from an EMBL/GenBank/DDBJ whole genome shotgun (WGS) entry which is preliminary data.</text>
</comment>
<evidence type="ECO:0000313" key="1">
    <source>
        <dbReference type="EMBL" id="KAF2966434.1"/>
    </source>
</evidence>
<reference evidence="1 2" key="1">
    <citation type="submission" date="2019-12" db="EMBL/GenBank/DDBJ databases">
        <title>Draft genome sequence of the ascomycete Xylaria multiplex DSM 110363.</title>
        <authorList>
            <person name="Buettner E."/>
            <person name="Kellner H."/>
        </authorList>
    </citation>
    <scope>NUCLEOTIDE SEQUENCE [LARGE SCALE GENOMIC DNA]</scope>
    <source>
        <strain evidence="1 2">DSM 110363</strain>
    </source>
</reference>
<evidence type="ECO:0000313" key="2">
    <source>
        <dbReference type="Proteomes" id="UP000481858"/>
    </source>
</evidence>
<keyword evidence="2" id="KW-1185">Reference proteome</keyword>
<accession>A0A7C8MVC5</accession>
<dbReference type="Proteomes" id="UP000481858">
    <property type="component" value="Unassembled WGS sequence"/>
</dbReference>
<gene>
    <name evidence="1" type="ORF">GQX73_g7134</name>
</gene>
<proteinExistence type="predicted"/>
<organism evidence="1 2">
    <name type="scientific">Xylaria multiplex</name>
    <dbReference type="NCBI Taxonomy" id="323545"/>
    <lineage>
        <taxon>Eukaryota</taxon>
        <taxon>Fungi</taxon>
        <taxon>Dikarya</taxon>
        <taxon>Ascomycota</taxon>
        <taxon>Pezizomycotina</taxon>
        <taxon>Sordariomycetes</taxon>
        <taxon>Xylariomycetidae</taxon>
        <taxon>Xylariales</taxon>
        <taxon>Xylariaceae</taxon>
        <taxon>Xylaria</taxon>
    </lineage>
</organism>